<gene>
    <name evidence="3" type="ORF">CXB77_00710</name>
</gene>
<keyword evidence="4" id="KW-1185">Reference proteome</keyword>
<evidence type="ECO:0000313" key="3">
    <source>
        <dbReference type="EMBL" id="PQJ97591.1"/>
    </source>
</evidence>
<reference evidence="3 4" key="1">
    <citation type="submission" date="2018-01" db="EMBL/GenBank/DDBJ databases">
        <title>The complete genome sequence of Chromatium okenii LaCa, a purple sulfur bacterium with a turbulent life.</title>
        <authorList>
            <person name="Luedin S.M."/>
            <person name="Liechti N."/>
            <person name="Storelli N."/>
            <person name="Danza F."/>
            <person name="Wittwer M."/>
            <person name="Pothier J.F."/>
            <person name="Tonolla M.A."/>
        </authorList>
    </citation>
    <scope>NUCLEOTIDE SEQUENCE [LARGE SCALE GENOMIC DNA]</scope>
    <source>
        <strain evidence="3 4">LaCa</strain>
    </source>
</reference>
<evidence type="ECO:0000259" key="1">
    <source>
        <dbReference type="Pfam" id="PF13681"/>
    </source>
</evidence>
<organism evidence="3 4">
    <name type="scientific">Chromatium okenii</name>
    <dbReference type="NCBI Taxonomy" id="61644"/>
    <lineage>
        <taxon>Bacteria</taxon>
        <taxon>Pseudomonadati</taxon>
        <taxon>Pseudomonadota</taxon>
        <taxon>Gammaproteobacteria</taxon>
        <taxon>Chromatiales</taxon>
        <taxon>Chromatiaceae</taxon>
        <taxon>Chromatium</taxon>
    </lineage>
</organism>
<feature type="domain" description="Type 4 fimbrial biogenesis protein PilX N-terminal" evidence="2">
    <location>
        <begin position="17"/>
        <end position="67"/>
    </location>
</feature>
<dbReference type="Pfam" id="PF14341">
    <property type="entry name" value="PilX_N"/>
    <property type="match status" value="1"/>
</dbReference>
<protein>
    <recommendedName>
        <fullName evidence="5">Type 4 fimbrial biogenesis protein PilX N-terminal domain-containing protein</fullName>
    </recommendedName>
</protein>
<accession>A0A2S7XVX3</accession>
<evidence type="ECO:0000259" key="2">
    <source>
        <dbReference type="Pfam" id="PF14341"/>
    </source>
</evidence>
<sequence length="179" mass="19220">MRKLAMLSQLLNRKRQSGMVLVTGLIFLLLMTVLGMTSVQTTTLNERMASNANDRNVAFQAAEIALRRAETVIMNTEAENINEIPLASVAPDSDDDNDWTDAISYPSAVGSIPAVSSITTVPPLAAQPTYVIQCAYSESTSCSENCFIGMNCYKVTARGQGAIATSVVVLETIVARPID</sequence>
<dbReference type="EMBL" id="PPGH01000008">
    <property type="protein sequence ID" value="PQJ97591.1"/>
    <property type="molecule type" value="Genomic_DNA"/>
</dbReference>
<dbReference type="Proteomes" id="UP000239936">
    <property type="component" value="Unassembled WGS sequence"/>
</dbReference>
<feature type="domain" description="PilX/PilW C-terminal" evidence="1">
    <location>
        <begin position="93"/>
        <end position="175"/>
    </location>
</feature>
<comment type="caution">
    <text evidence="3">The sequence shown here is derived from an EMBL/GenBank/DDBJ whole genome shotgun (WGS) entry which is preliminary data.</text>
</comment>
<evidence type="ECO:0008006" key="5">
    <source>
        <dbReference type="Google" id="ProtNLM"/>
    </source>
</evidence>
<name>A0A2S7XVX3_9GAMM</name>
<dbReference type="InterPro" id="IPR025205">
    <property type="entry name" value="PilX/PilW_C"/>
</dbReference>
<dbReference type="InterPro" id="IPR025746">
    <property type="entry name" value="PilX_N_dom"/>
</dbReference>
<proteinExistence type="predicted"/>
<dbReference type="Pfam" id="PF13681">
    <property type="entry name" value="PilX"/>
    <property type="match status" value="1"/>
</dbReference>
<evidence type="ECO:0000313" key="4">
    <source>
        <dbReference type="Proteomes" id="UP000239936"/>
    </source>
</evidence>
<dbReference type="OrthoDB" id="5772909at2"/>
<dbReference type="AlphaFoldDB" id="A0A2S7XVX3"/>